<dbReference type="SUPFAM" id="SSF53474">
    <property type="entry name" value="alpha/beta-Hydrolases"/>
    <property type="match status" value="1"/>
</dbReference>
<dbReference type="Gene3D" id="3.40.50.1820">
    <property type="entry name" value="alpha/beta hydrolase"/>
    <property type="match status" value="1"/>
</dbReference>
<name>A0A1H9J1I9_9EURY</name>
<reference evidence="4" key="1">
    <citation type="submission" date="2016-10" db="EMBL/GenBank/DDBJ databases">
        <authorList>
            <person name="Varghese N."/>
            <person name="Submissions S."/>
        </authorList>
    </citation>
    <scope>NUCLEOTIDE SEQUENCE [LARGE SCALE GENOMIC DNA]</scope>
    <source>
        <strain evidence="4">DSM 25055</strain>
    </source>
</reference>
<dbReference type="PANTHER" id="PTHR43798:SF33">
    <property type="entry name" value="HYDROLASE, PUTATIVE (AFU_ORTHOLOGUE AFUA_2G14860)-RELATED"/>
    <property type="match status" value="1"/>
</dbReference>
<feature type="domain" description="AB hydrolase-1" evidence="2">
    <location>
        <begin position="24"/>
        <end position="262"/>
    </location>
</feature>
<dbReference type="PANTHER" id="PTHR43798">
    <property type="entry name" value="MONOACYLGLYCEROL LIPASE"/>
    <property type="match status" value="1"/>
</dbReference>
<dbReference type="Proteomes" id="UP000199114">
    <property type="component" value="Unassembled WGS sequence"/>
</dbReference>
<sequence>MSGTGVATVGDCRIAYRRAGTGGPPVVLCHGAGIDDATVSWRHAIDALADDYRVYAIDWPEYGNSTGEVTHTVETYVEILDGFLETLPFERVSLAGISMGGGVALGYALDNPDRVDRLTLVDSYGLGGRLPSALQWKVLSQIPGMTQFGKLAASSSTRSVRMVLDSLVADAGSLSDRFVEDAQQKLMEPGSIRAFEAFQNNELSFNGRVKTNFVDELESLSVPTLLVHGKQDPLVPVEWSIRAATLIPDAELDLIDDCGHWTPRERPDRFNESLRNWLPDPQYAPEPQYTKAGMPGVTRASSD</sequence>
<evidence type="ECO:0000256" key="1">
    <source>
        <dbReference type="SAM" id="MobiDB-lite"/>
    </source>
</evidence>
<dbReference type="InterPro" id="IPR029058">
    <property type="entry name" value="AB_hydrolase_fold"/>
</dbReference>
<dbReference type="EMBL" id="FOFD01000003">
    <property type="protein sequence ID" value="SEQ80921.1"/>
    <property type="molecule type" value="Genomic_DNA"/>
</dbReference>
<feature type="region of interest" description="Disordered" evidence="1">
    <location>
        <begin position="265"/>
        <end position="303"/>
    </location>
</feature>
<dbReference type="GO" id="GO:0003824">
    <property type="term" value="F:catalytic activity"/>
    <property type="evidence" value="ECO:0007669"/>
    <property type="project" value="InterPro"/>
</dbReference>
<dbReference type="Pfam" id="PF00561">
    <property type="entry name" value="Abhydrolase_1"/>
    <property type="match status" value="1"/>
</dbReference>
<dbReference type="AlphaFoldDB" id="A0A1H9J1I9"/>
<keyword evidence="4" id="KW-1185">Reference proteome</keyword>
<dbReference type="STRING" id="1186196.SAMN04489841_2415"/>
<dbReference type="PRINTS" id="PR00111">
    <property type="entry name" value="ABHYDROLASE"/>
</dbReference>
<evidence type="ECO:0000259" key="2">
    <source>
        <dbReference type="Pfam" id="PF00561"/>
    </source>
</evidence>
<dbReference type="GO" id="GO:0016020">
    <property type="term" value="C:membrane"/>
    <property type="evidence" value="ECO:0007669"/>
    <property type="project" value="TreeGrafter"/>
</dbReference>
<dbReference type="OrthoDB" id="9890at2157"/>
<organism evidence="3 4">
    <name type="scientific">Natrinema salaciae</name>
    <dbReference type="NCBI Taxonomy" id="1186196"/>
    <lineage>
        <taxon>Archaea</taxon>
        <taxon>Methanobacteriati</taxon>
        <taxon>Methanobacteriota</taxon>
        <taxon>Stenosarchaea group</taxon>
        <taxon>Halobacteria</taxon>
        <taxon>Halobacteriales</taxon>
        <taxon>Natrialbaceae</taxon>
        <taxon>Natrinema</taxon>
    </lineage>
</organism>
<evidence type="ECO:0000313" key="4">
    <source>
        <dbReference type="Proteomes" id="UP000199114"/>
    </source>
</evidence>
<dbReference type="RefSeq" id="WP_090617767.1">
    <property type="nucleotide sequence ID" value="NZ_FOFD01000003.1"/>
</dbReference>
<dbReference type="InterPro" id="IPR000639">
    <property type="entry name" value="Epox_hydrolase-like"/>
</dbReference>
<dbReference type="PRINTS" id="PR00412">
    <property type="entry name" value="EPOXHYDRLASE"/>
</dbReference>
<dbReference type="InterPro" id="IPR000073">
    <property type="entry name" value="AB_hydrolase_1"/>
</dbReference>
<protein>
    <submittedName>
        <fullName evidence="3">Pimeloyl-ACP methyl ester carboxylesterase</fullName>
    </submittedName>
</protein>
<evidence type="ECO:0000313" key="3">
    <source>
        <dbReference type="EMBL" id="SEQ80921.1"/>
    </source>
</evidence>
<accession>A0A1H9J1I9</accession>
<proteinExistence type="predicted"/>
<gene>
    <name evidence="3" type="ORF">SAMN04489841_2415</name>
</gene>
<dbReference type="InterPro" id="IPR050266">
    <property type="entry name" value="AB_hydrolase_sf"/>
</dbReference>